<dbReference type="EMBL" id="JBFXLR010000025">
    <property type="protein sequence ID" value="KAL2848769.1"/>
    <property type="molecule type" value="Genomic_DNA"/>
</dbReference>
<protein>
    <submittedName>
        <fullName evidence="1">Uncharacterized protein</fullName>
    </submittedName>
</protein>
<comment type="caution">
    <text evidence="1">The sequence shown here is derived from an EMBL/GenBank/DDBJ whole genome shotgun (WGS) entry which is preliminary data.</text>
</comment>
<reference evidence="1 2" key="1">
    <citation type="submission" date="2024-07" db="EMBL/GenBank/DDBJ databases">
        <title>Section-level genome sequencing and comparative genomics of Aspergillus sections Usti and Cavernicolus.</title>
        <authorList>
            <consortium name="Lawrence Berkeley National Laboratory"/>
            <person name="Nybo J.L."/>
            <person name="Vesth T.C."/>
            <person name="Theobald S."/>
            <person name="Frisvad J.C."/>
            <person name="Larsen T.O."/>
            <person name="Kjaerboelling I."/>
            <person name="Rothschild-Mancinelli K."/>
            <person name="Lyhne E.K."/>
            <person name="Kogle M.E."/>
            <person name="Barry K."/>
            <person name="Clum A."/>
            <person name="Na H."/>
            <person name="Ledsgaard L."/>
            <person name="Lin J."/>
            <person name="Lipzen A."/>
            <person name="Kuo A."/>
            <person name="Riley R."/>
            <person name="Mondo S."/>
            <person name="LaButti K."/>
            <person name="Haridas S."/>
            <person name="Pangalinan J."/>
            <person name="Salamov A.A."/>
            <person name="Simmons B.A."/>
            <person name="Magnuson J.K."/>
            <person name="Chen J."/>
            <person name="Drula E."/>
            <person name="Henrissat B."/>
            <person name="Wiebenga A."/>
            <person name="Lubbers R.J."/>
            <person name="Gomes A.C."/>
            <person name="Macurrencykelacurrency M.R."/>
            <person name="Stajich J."/>
            <person name="Grigoriev I.V."/>
            <person name="Mortensen U.H."/>
            <person name="De vries R.P."/>
            <person name="Baker S.E."/>
            <person name="Andersen M.R."/>
        </authorList>
    </citation>
    <scope>NUCLEOTIDE SEQUENCE [LARGE SCALE GENOMIC DNA]</scope>
    <source>
        <strain evidence="1 2">CBS 756.74</strain>
    </source>
</reference>
<gene>
    <name evidence="1" type="ORF">BJX68DRAFT_102760</name>
</gene>
<accession>A0ABR4K905</accession>
<name>A0ABR4K905_9EURO</name>
<sequence length="96" mass="9717">MPFYCSMMPHGEADVGNLALAGGRRIEGGRAPVGAIISRAAAEAIESNGNVAVLVYEPTGMANDARAVVYEARNGDEGAGIFRGDAPVVGVAAELG</sequence>
<evidence type="ECO:0000313" key="2">
    <source>
        <dbReference type="Proteomes" id="UP001610444"/>
    </source>
</evidence>
<evidence type="ECO:0000313" key="1">
    <source>
        <dbReference type="EMBL" id="KAL2848769.1"/>
    </source>
</evidence>
<dbReference type="Proteomes" id="UP001610444">
    <property type="component" value="Unassembled WGS sequence"/>
</dbReference>
<organism evidence="1 2">
    <name type="scientific">Aspergillus pseudodeflectus</name>
    <dbReference type="NCBI Taxonomy" id="176178"/>
    <lineage>
        <taxon>Eukaryota</taxon>
        <taxon>Fungi</taxon>
        <taxon>Dikarya</taxon>
        <taxon>Ascomycota</taxon>
        <taxon>Pezizomycotina</taxon>
        <taxon>Eurotiomycetes</taxon>
        <taxon>Eurotiomycetidae</taxon>
        <taxon>Eurotiales</taxon>
        <taxon>Aspergillaceae</taxon>
        <taxon>Aspergillus</taxon>
        <taxon>Aspergillus subgen. Nidulantes</taxon>
    </lineage>
</organism>
<dbReference type="GeneID" id="98150926"/>
<proteinExistence type="predicted"/>
<dbReference type="RefSeq" id="XP_070898453.1">
    <property type="nucleotide sequence ID" value="XM_071035762.1"/>
</dbReference>
<keyword evidence="2" id="KW-1185">Reference proteome</keyword>